<feature type="transmembrane region" description="Helical" evidence="2">
    <location>
        <begin position="330"/>
        <end position="348"/>
    </location>
</feature>
<evidence type="ECO:0000313" key="3">
    <source>
        <dbReference type="EMBL" id="TFW00173.1"/>
    </source>
</evidence>
<evidence type="ECO:0008006" key="5">
    <source>
        <dbReference type="Google" id="ProtNLM"/>
    </source>
</evidence>
<dbReference type="Pfam" id="PF06772">
    <property type="entry name" value="LtrA"/>
    <property type="match status" value="1"/>
</dbReference>
<name>A0A4Y9R8Q0_9MICO</name>
<accession>A0A4Y9R8Q0</accession>
<feature type="compositionally biased region" description="Basic and acidic residues" evidence="1">
    <location>
        <begin position="104"/>
        <end position="113"/>
    </location>
</feature>
<gene>
    <name evidence="3" type="ORF">E4M00_03015</name>
</gene>
<dbReference type="PANTHER" id="PTHR36840:SF1">
    <property type="entry name" value="BLL5714 PROTEIN"/>
    <property type="match status" value="1"/>
</dbReference>
<feature type="transmembrane region" description="Helical" evidence="2">
    <location>
        <begin position="624"/>
        <end position="645"/>
    </location>
</feature>
<keyword evidence="2" id="KW-0812">Transmembrane</keyword>
<feature type="transmembrane region" description="Helical" evidence="2">
    <location>
        <begin position="543"/>
        <end position="563"/>
    </location>
</feature>
<feature type="compositionally biased region" description="Basic and acidic residues" evidence="1">
    <location>
        <begin position="238"/>
        <end position="250"/>
    </location>
</feature>
<dbReference type="InterPro" id="IPR010640">
    <property type="entry name" value="Low_temperature_requirement_A"/>
</dbReference>
<feature type="transmembrane region" description="Helical" evidence="2">
    <location>
        <begin position="360"/>
        <end position="380"/>
    </location>
</feature>
<feature type="transmembrane region" description="Helical" evidence="2">
    <location>
        <begin position="518"/>
        <end position="537"/>
    </location>
</feature>
<keyword evidence="2" id="KW-1133">Transmembrane helix</keyword>
<feature type="transmembrane region" description="Helical" evidence="2">
    <location>
        <begin position="455"/>
        <end position="475"/>
    </location>
</feature>
<feature type="compositionally biased region" description="Polar residues" evidence="1">
    <location>
        <begin position="55"/>
        <end position="65"/>
    </location>
</feature>
<feature type="compositionally biased region" description="Polar residues" evidence="1">
    <location>
        <begin position="25"/>
        <end position="41"/>
    </location>
</feature>
<organism evidence="3 4">
    <name type="scientific">Orlajensenia leifsoniae</name>
    <dbReference type="NCBI Taxonomy" id="2561933"/>
    <lineage>
        <taxon>Bacteria</taxon>
        <taxon>Bacillati</taxon>
        <taxon>Actinomycetota</taxon>
        <taxon>Actinomycetes</taxon>
        <taxon>Micrococcales</taxon>
        <taxon>Microbacteriaceae</taxon>
        <taxon>Orlajensenia</taxon>
    </lineage>
</organism>
<keyword evidence="2" id="KW-0472">Membrane</keyword>
<evidence type="ECO:0000313" key="4">
    <source>
        <dbReference type="Proteomes" id="UP000298127"/>
    </source>
</evidence>
<feature type="transmembrane region" description="Helical" evidence="2">
    <location>
        <begin position="589"/>
        <end position="612"/>
    </location>
</feature>
<dbReference type="PANTHER" id="PTHR36840">
    <property type="entry name" value="BLL5714 PROTEIN"/>
    <property type="match status" value="1"/>
</dbReference>
<comment type="caution">
    <text evidence="3">The sequence shown here is derived from an EMBL/GenBank/DDBJ whole genome shotgun (WGS) entry which is preliminary data.</text>
</comment>
<reference evidence="3 4" key="1">
    <citation type="journal article" date="2018" name="J. Microbiol.">
        <title>Leifsonia flava sp. nov., a novel actinobacterium isolated from the rhizosphere of Aquilegia viridiflora.</title>
        <authorList>
            <person name="Cai Y."/>
            <person name="Tao W.Z."/>
            <person name="Ma Y.J."/>
            <person name="Cheng J."/>
            <person name="Zhang M.Y."/>
            <person name="Zhang Y.X."/>
        </authorList>
    </citation>
    <scope>NUCLEOTIDE SEQUENCE [LARGE SCALE GENOMIC DNA]</scope>
    <source>
        <strain evidence="3 4">SYP-B2174</strain>
    </source>
</reference>
<protein>
    <recommendedName>
        <fullName evidence="5">Low temperature requirement protein A</fullName>
    </recommendedName>
</protein>
<keyword evidence="4" id="KW-1185">Reference proteome</keyword>
<feature type="region of interest" description="Disordered" evidence="1">
    <location>
        <begin position="1"/>
        <end position="319"/>
    </location>
</feature>
<evidence type="ECO:0000256" key="1">
    <source>
        <dbReference type="SAM" id="MobiDB-lite"/>
    </source>
</evidence>
<feature type="compositionally biased region" description="Basic and acidic residues" evidence="1">
    <location>
        <begin position="183"/>
        <end position="198"/>
    </location>
</feature>
<feature type="transmembrane region" description="Helical" evidence="2">
    <location>
        <begin position="481"/>
        <end position="498"/>
    </location>
</feature>
<feature type="transmembrane region" description="Helical" evidence="2">
    <location>
        <begin position="392"/>
        <end position="411"/>
    </location>
</feature>
<feature type="transmembrane region" description="Helical" evidence="2">
    <location>
        <begin position="652"/>
        <end position="670"/>
    </location>
</feature>
<dbReference type="AlphaFoldDB" id="A0A4Y9R8Q0"/>
<evidence type="ECO:0000256" key="2">
    <source>
        <dbReference type="SAM" id="Phobius"/>
    </source>
</evidence>
<sequence length="722" mass="77349">MSTSPCCEKAGVQQSNAPTWRRSRNSPPLNLTSCTGDTCQRPNHPKRAQVAGRAQASSLECSVESSPACRGGGLQPAPMHSFSHPTEPRRSCGTCGALRMAHSGSRDVHHRNPIEPTPTHTTVRRPGSGSGSNTSARSENNEPSRLDSGAKERPPRGVDTGRSCPCRRRGGGPLRTDAPLRAVIDHRSLRSGGVREADPGAVGHSLRTIRRGSRERLRPADGQPPAEPQPVSRSVRRARSERDRPWAGKRERQRPKSAGSHRDDQRPPKASMASLVKRRTSHPGPEGAGLSTPAGMSSSGQCEDSPRPTGYSEPQPRSVNNATARYDRTTMFEVFFDLVFVFALTRVIDLMEEDPGVESLAHGLLILVLLWWVWTAFIWLGNRVRLDCGHYLVGMLVVMTAIFVAALVIPVGWDPREDAPNPAIILALAFTVVRCSYLVMFIRASREDDRLRTQILIDSVIQVLSTALLLVGAALGGSIQTILWASAFLIDFGIGRLVSRYNGWRVGRPGHFVERHALVLLIALGETLLSAGTKISAATSNALTLSAAVLAFLLVVGLWWCYFGGLSDAAERVLSQATPSQRPALARDAYTLSNFPLICGVVFAALGISLIVDEIAVEPLRPAQPVAVVALAGGVAVYLVGIQLFRRSALGTWARSPILGALASFIAGAATTAIPAAATLGLVTAIALVTAAFNNRSITASKVQLLSHTATTTDNALAPHQD</sequence>
<proteinExistence type="predicted"/>
<dbReference type="EMBL" id="SPQZ01000001">
    <property type="protein sequence ID" value="TFW00173.1"/>
    <property type="molecule type" value="Genomic_DNA"/>
</dbReference>
<dbReference type="Proteomes" id="UP000298127">
    <property type="component" value="Unassembled WGS sequence"/>
</dbReference>
<feature type="transmembrane region" description="Helical" evidence="2">
    <location>
        <begin position="423"/>
        <end position="443"/>
    </location>
</feature>
<feature type="compositionally biased region" description="Basic and acidic residues" evidence="1">
    <location>
        <begin position="139"/>
        <end position="156"/>
    </location>
</feature>